<evidence type="ECO:0000313" key="2">
    <source>
        <dbReference type="Proteomes" id="UP001237823"/>
    </source>
</evidence>
<gene>
    <name evidence="1" type="ORF">QUG92_16895</name>
</gene>
<reference evidence="1 2" key="1">
    <citation type="submission" date="2023-06" db="EMBL/GenBank/DDBJ databases">
        <authorList>
            <person name="Feng G."/>
            <person name="Li J."/>
            <person name="Zhu H."/>
        </authorList>
    </citation>
    <scope>NUCLEOTIDE SEQUENCE [LARGE SCALE GENOMIC DNA]</scope>
    <source>
        <strain evidence="1 2">RHCKG23</strain>
    </source>
</reference>
<protein>
    <submittedName>
        <fullName evidence="1">GAF domain-containing protein</fullName>
    </submittedName>
</protein>
<proteinExistence type="predicted"/>
<sequence length="353" mass="38323">MTMTEPPRPTHRPLPTRVVTASAGGSDPDRILVFGDAVLAPGEALHDAARLVADAVAARSGRGADVTAVPWSSWSEQTLLSAVSGLQVANHDVVVVCLSGSVVHSRTTTTAVVGAAEEALVLVDQLRPRLAPNAEVVVALALTEDQGALSAALQRARPDLVVLDLDPDALTSVPPLFLEVTHLLLEQQRARAGSPQWRRSTPQPFEHRYEAIRRLGIVDAPADAALDRMVQRMTELFHTRGAAITFLPEGRQWSAASLWIPRGNGALQDSFCRSTVLGSGPMVIGDAWDPDRPQVARRGRIRFYAGHPLEDMDGTRVGAVCVFDPEPRREDTVERDLLRDFAVLARDTLYRWA</sequence>
<dbReference type="PANTHER" id="PTHR43102">
    <property type="entry name" value="SLR1143 PROTEIN"/>
    <property type="match status" value="1"/>
</dbReference>
<dbReference type="SUPFAM" id="SSF55781">
    <property type="entry name" value="GAF domain-like"/>
    <property type="match status" value="1"/>
</dbReference>
<dbReference type="Proteomes" id="UP001237823">
    <property type="component" value="Unassembled WGS sequence"/>
</dbReference>
<dbReference type="Gene3D" id="3.30.450.40">
    <property type="match status" value="1"/>
</dbReference>
<name>A0ABT7TB52_9MICO</name>
<dbReference type="InterPro" id="IPR029016">
    <property type="entry name" value="GAF-like_dom_sf"/>
</dbReference>
<accession>A0ABT7TB52</accession>
<organism evidence="1 2">
    <name type="scientific">Curtobacterium citri</name>
    <dbReference type="NCBI Taxonomy" id="3055139"/>
    <lineage>
        <taxon>Bacteria</taxon>
        <taxon>Bacillati</taxon>
        <taxon>Actinomycetota</taxon>
        <taxon>Actinomycetes</taxon>
        <taxon>Micrococcales</taxon>
        <taxon>Microbacteriaceae</taxon>
        <taxon>Curtobacterium</taxon>
    </lineage>
</organism>
<dbReference type="EMBL" id="JAUCML010000017">
    <property type="protein sequence ID" value="MDM7886790.1"/>
    <property type="molecule type" value="Genomic_DNA"/>
</dbReference>
<keyword evidence="2" id="KW-1185">Reference proteome</keyword>
<comment type="caution">
    <text evidence="1">The sequence shown here is derived from an EMBL/GenBank/DDBJ whole genome shotgun (WGS) entry which is preliminary data.</text>
</comment>
<dbReference type="PANTHER" id="PTHR43102:SF2">
    <property type="entry name" value="GAF DOMAIN-CONTAINING PROTEIN"/>
    <property type="match status" value="1"/>
</dbReference>
<dbReference type="RefSeq" id="WP_182045529.1">
    <property type="nucleotide sequence ID" value="NZ_JAUCML010000017.1"/>
</dbReference>
<evidence type="ECO:0000313" key="1">
    <source>
        <dbReference type="EMBL" id="MDM7886790.1"/>
    </source>
</evidence>